<dbReference type="Proteomes" id="UP001235939">
    <property type="component" value="Chromosome 05"/>
</dbReference>
<name>A0ABY6KK82_9ARAC</name>
<accession>A0ABY6KK82</accession>
<feature type="coiled-coil region" evidence="1">
    <location>
        <begin position="5"/>
        <end position="74"/>
    </location>
</feature>
<evidence type="ECO:0000256" key="1">
    <source>
        <dbReference type="SAM" id="Coils"/>
    </source>
</evidence>
<protein>
    <submittedName>
        <fullName evidence="3">Uncharacterized protein</fullName>
    </submittedName>
</protein>
<keyword evidence="1" id="KW-0175">Coiled coil</keyword>
<feature type="region of interest" description="Disordered" evidence="2">
    <location>
        <begin position="183"/>
        <end position="245"/>
    </location>
</feature>
<feature type="compositionally biased region" description="Polar residues" evidence="2">
    <location>
        <begin position="190"/>
        <end position="202"/>
    </location>
</feature>
<proteinExistence type="predicted"/>
<keyword evidence="4" id="KW-1185">Reference proteome</keyword>
<dbReference type="Gene3D" id="3.30.70.1820">
    <property type="entry name" value="L1 transposable element, RRM domain"/>
    <property type="match status" value="1"/>
</dbReference>
<evidence type="ECO:0000313" key="3">
    <source>
        <dbReference type="EMBL" id="UYV68173.1"/>
    </source>
</evidence>
<evidence type="ECO:0000313" key="4">
    <source>
        <dbReference type="Proteomes" id="UP001235939"/>
    </source>
</evidence>
<sequence>MKGMRERLDSGLVQIERRLEEWDKRAQEMESKITQSMEAQCNTDKRVDGNTLQLRELEARMEYTEARLREQNLIFYGIVREENENPFDCNRKVKSIITDKMGFTDEVKITKCHRLSRAENSPVLAVIPDHEERARVLSNAIKLKGSKIFISKDYSLKCHIESRQDHITEESTGSYLRRVDRIRPGREANPSYTGKYSPTTFTYELPRTSSSTRSTQERSPCQSRTPPAIMDKTPPSPYRYCDVQH</sequence>
<reference evidence="3 4" key="1">
    <citation type="submission" date="2022-01" db="EMBL/GenBank/DDBJ databases">
        <title>A chromosomal length assembly of Cordylochernes scorpioides.</title>
        <authorList>
            <person name="Zeh D."/>
            <person name="Zeh J."/>
        </authorList>
    </citation>
    <scope>NUCLEOTIDE SEQUENCE [LARGE SCALE GENOMIC DNA]</scope>
    <source>
        <strain evidence="3">IN4F17</strain>
        <tissue evidence="3">Whole Body</tissue>
    </source>
</reference>
<gene>
    <name evidence="3" type="ORF">LAZ67_5003259</name>
</gene>
<organism evidence="3 4">
    <name type="scientific">Cordylochernes scorpioides</name>
    <dbReference type="NCBI Taxonomy" id="51811"/>
    <lineage>
        <taxon>Eukaryota</taxon>
        <taxon>Metazoa</taxon>
        <taxon>Ecdysozoa</taxon>
        <taxon>Arthropoda</taxon>
        <taxon>Chelicerata</taxon>
        <taxon>Arachnida</taxon>
        <taxon>Pseudoscorpiones</taxon>
        <taxon>Cheliferoidea</taxon>
        <taxon>Chernetidae</taxon>
        <taxon>Cordylochernes</taxon>
    </lineage>
</organism>
<dbReference type="EMBL" id="CP092867">
    <property type="protein sequence ID" value="UYV68173.1"/>
    <property type="molecule type" value="Genomic_DNA"/>
</dbReference>
<evidence type="ECO:0000256" key="2">
    <source>
        <dbReference type="SAM" id="MobiDB-lite"/>
    </source>
</evidence>
<feature type="compositionally biased region" description="Low complexity" evidence="2">
    <location>
        <begin position="207"/>
        <end position="219"/>
    </location>
</feature>